<organism evidence="2 3">
    <name type="scientific">Pseudolactococcus piscium MKFS47</name>
    <dbReference type="NCBI Taxonomy" id="297352"/>
    <lineage>
        <taxon>Bacteria</taxon>
        <taxon>Bacillati</taxon>
        <taxon>Bacillota</taxon>
        <taxon>Bacilli</taxon>
        <taxon>Lactobacillales</taxon>
        <taxon>Streptococcaceae</taxon>
        <taxon>Pseudolactococcus</taxon>
    </lineage>
</organism>
<accession>A0A0D6DZ82</accession>
<dbReference type="STRING" id="1364.LP2241_50460"/>
<dbReference type="AlphaFoldDB" id="A0A0D6DZ82"/>
<evidence type="ECO:0000313" key="2">
    <source>
        <dbReference type="EMBL" id="CEN29289.1"/>
    </source>
</evidence>
<gene>
    <name evidence="2" type="ORF">LACPI_2089</name>
</gene>
<dbReference type="InterPro" id="IPR016181">
    <property type="entry name" value="Acyl_CoA_acyltransferase"/>
</dbReference>
<dbReference type="InterPro" id="IPR000182">
    <property type="entry name" value="GNAT_dom"/>
</dbReference>
<feature type="domain" description="N-acetyltransferase" evidence="1">
    <location>
        <begin position="120"/>
        <end position="185"/>
    </location>
</feature>
<name>A0A0D6DZ82_9LACT</name>
<dbReference type="HOGENOM" id="CLU_093730_0_0_9"/>
<reference evidence="3" key="1">
    <citation type="submission" date="2015-01" db="EMBL/GenBank/DDBJ databases">
        <authorList>
            <person name="Andreevskaya M."/>
        </authorList>
    </citation>
    <scope>NUCLEOTIDE SEQUENCE [LARGE SCALE GENOMIC DNA]</scope>
    <source>
        <strain evidence="3">MKFS47</strain>
    </source>
</reference>
<dbReference type="SUPFAM" id="SSF55729">
    <property type="entry name" value="Acyl-CoA N-acyltransferases (Nat)"/>
    <property type="match status" value="1"/>
</dbReference>
<keyword evidence="2" id="KW-0808">Transferase</keyword>
<protein>
    <submittedName>
        <fullName evidence="2">Puromycin N-acetyltransferase</fullName>
    </submittedName>
</protein>
<dbReference type="Gene3D" id="3.40.630.30">
    <property type="match status" value="1"/>
</dbReference>
<dbReference type="Pfam" id="PF13508">
    <property type="entry name" value="Acetyltransf_7"/>
    <property type="match status" value="1"/>
</dbReference>
<dbReference type="GO" id="GO:0016747">
    <property type="term" value="F:acyltransferase activity, transferring groups other than amino-acyl groups"/>
    <property type="evidence" value="ECO:0007669"/>
    <property type="project" value="InterPro"/>
</dbReference>
<evidence type="ECO:0000313" key="3">
    <source>
        <dbReference type="Proteomes" id="UP000033166"/>
    </source>
</evidence>
<evidence type="ECO:0000259" key="1">
    <source>
        <dbReference type="Pfam" id="PF13508"/>
    </source>
</evidence>
<dbReference type="Proteomes" id="UP000033166">
    <property type="component" value="Chromosome I"/>
</dbReference>
<dbReference type="EMBL" id="LN774769">
    <property type="protein sequence ID" value="CEN29289.1"/>
    <property type="molecule type" value="Genomic_DNA"/>
</dbReference>
<dbReference type="CDD" id="cd04301">
    <property type="entry name" value="NAT_SF"/>
    <property type="match status" value="1"/>
</dbReference>
<dbReference type="RefSeq" id="WP_047916279.1">
    <property type="nucleotide sequence ID" value="NZ_LN774769.1"/>
</dbReference>
<proteinExistence type="predicted"/>
<sequence>MIVYREAKRTEQAAIVALLTASFMDYAYYKLYVNQEDKRQKFVRVIQELCVKTSMRKGYPILVGLIDDVICSVAILVPPKAPKVSLIDYILAGGLTLLRHGGIKDTAGFLGMLEESNSVCHSTYPDAWFLELFAVSNSFQGQGVGGKMLNECVLPYIANQGGGMLTFITNSEVNRRFYKKNGFIEFHAGEIHRRDKVLYNWSYQKHIVVDRT</sequence>
<dbReference type="KEGG" id="lpk:LACPI_2089"/>